<comment type="catalytic activity">
    <reaction evidence="7 8">
        <text>protoporphyrin IX + Mg(2+) + ATP + H2O = Mg-protoporphyrin IX + ADP + phosphate + 3 H(+)</text>
        <dbReference type="Rhea" id="RHEA:13961"/>
        <dbReference type="ChEBI" id="CHEBI:15377"/>
        <dbReference type="ChEBI" id="CHEBI:15378"/>
        <dbReference type="ChEBI" id="CHEBI:18420"/>
        <dbReference type="ChEBI" id="CHEBI:30616"/>
        <dbReference type="ChEBI" id="CHEBI:43474"/>
        <dbReference type="ChEBI" id="CHEBI:57306"/>
        <dbReference type="ChEBI" id="CHEBI:60492"/>
        <dbReference type="ChEBI" id="CHEBI:456216"/>
        <dbReference type="EC" id="6.6.1.1"/>
    </reaction>
</comment>
<dbReference type="RefSeq" id="WP_108385524.1">
    <property type="nucleotide sequence ID" value="NZ_QBUD01000002.1"/>
</dbReference>
<evidence type="ECO:0000256" key="2">
    <source>
        <dbReference type="ARBA" id="ARBA00022531"/>
    </source>
</evidence>
<comment type="caution">
    <text evidence="11">The sequence shown here is derived from an EMBL/GenBank/DDBJ whole genome shotgun (WGS) entry which is preliminary data.</text>
</comment>
<evidence type="ECO:0000256" key="7">
    <source>
        <dbReference type="ARBA" id="ARBA00048693"/>
    </source>
</evidence>
<dbReference type="UniPathway" id="UPA00669"/>
<dbReference type="InterPro" id="IPR002035">
    <property type="entry name" value="VWF_A"/>
</dbReference>
<keyword evidence="12" id="KW-1185">Reference proteome</keyword>
<dbReference type="Pfam" id="PF17863">
    <property type="entry name" value="AAA_lid_2"/>
    <property type="match status" value="1"/>
</dbReference>
<keyword evidence="5 8" id="KW-0067">ATP-binding</keyword>
<evidence type="ECO:0000256" key="3">
    <source>
        <dbReference type="ARBA" id="ARBA00022598"/>
    </source>
</evidence>
<evidence type="ECO:0000256" key="1">
    <source>
        <dbReference type="ARBA" id="ARBA00005799"/>
    </source>
</evidence>
<feature type="compositionally biased region" description="Acidic residues" evidence="9">
    <location>
        <begin position="232"/>
        <end position="252"/>
    </location>
</feature>
<accession>A0A2T6KMF6</accession>
<sequence length="541" mass="57575">MDSDAWHRATLALELLAIDPGLGGLAVRARAGAIRDRLMARTDPAARRIHPAISDEALFGGLDLSATLSSGQLVQRAGLLDAPATLILTMAERCTTQLAARLALALDQGQAHCLIALDEGAEPDEALNPKLAERLAFHVDLSDVSIRDTDTAQRGKTGALQDVTHDPDLIDQITGIAAQLGIDSLRAPLFTLRAARAHAALFHRTRVTAEDLEVACALTLAHRATQMPESTPEQEEPEQSPDQPESESENETFDLPDELLLDAVRALLPDNLLDQLTAQKAKQGRGSGSGAAHKGNRRGRPLPSRAGKITDGARIDLISTLRAAAPWQTIRRNATGRDGLHIRTADIKIKRFEERSDRLLIFAVDASGSSALTRLAEAKGAVELLLAQAYARRDHVALVAFRGTGAELLLPPTRSLVQTKRRLAALPGGGGTPLASGLLMAFEEATQARRRGLTPTIAILTDGRANVALDGTGNRKQAAIDAQQIAQVVRANGTDALVIDTGNRPEPALRNLAQTLDAVYLPMPRADAQRLSASVATALGD</sequence>
<dbReference type="GO" id="GO:0030494">
    <property type="term" value="P:bacteriochlorophyll biosynthetic process"/>
    <property type="evidence" value="ECO:0007669"/>
    <property type="project" value="UniProtKB-UniPathway"/>
</dbReference>
<dbReference type="EMBL" id="QBUD01000002">
    <property type="protein sequence ID" value="PUB17403.1"/>
    <property type="molecule type" value="Genomic_DNA"/>
</dbReference>
<dbReference type="Gene3D" id="3.40.50.410">
    <property type="entry name" value="von Willebrand factor, type A domain"/>
    <property type="match status" value="1"/>
</dbReference>
<dbReference type="GO" id="GO:0016851">
    <property type="term" value="F:magnesium chelatase activity"/>
    <property type="evidence" value="ECO:0007669"/>
    <property type="project" value="UniProtKB-UniRule"/>
</dbReference>
<feature type="region of interest" description="Disordered" evidence="9">
    <location>
        <begin position="225"/>
        <end position="252"/>
    </location>
</feature>
<evidence type="ECO:0000313" key="12">
    <source>
        <dbReference type="Proteomes" id="UP000244523"/>
    </source>
</evidence>
<evidence type="ECO:0000256" key="9">
    <source>
        <dbReference type="SAM" id="MobiDB-lite"/>
    </source>
</evidence>
<dbReference type="SMART" id="SM00327">
    <property type="entry name" value="VWA"/>
    <property type="match status" value="1"/>
</dbReference>
<evidence type="ECO:0000259" key="10">
    <source>
        <dbReference type="PROSITE" id="PS50234"/>
    </source>
</evidence>
<evidence type="ECO:0000256" key="4">
    <source>
        <dbReference type="ARBA" id="ARBA00022741"/>
    </source>
</evidence>
<proteinExistence type="inferred from homology"/>
<dbReference type="InterPro" id="IPR036465">
    <property type="entry name" value="vWFA_dom_sf"/>
</dbReference>
<dbReference type="SUPFAM" id="SSF52540">
    <property type="entry name" value="P-loop containing nucleoside triphosphate hydrolases"/>
    <property type="match status" value="1"/>
</dbReference>
<feature type="region of interest" description="Disordered" evidence="9">
    <location>
        <begin position="279"/>
        <end position="306"/>
    </location>
</feature>
<comment type="pathway">
    <text evidence="8">Porphyrin-containing compound metabolism; bacteriochlorophyll biosynthesis.</text>
</comment>
<dbReference type="SUPFAM" id="SSF53300">
    <property type="entry name" value="vWA-like"/>
    <property type="match status" value="1"/>
</dbReference>
<gene>
    <name evidence="11" type="ORF">C8N45_102415</name>
</gene>
<dbReference type="CDD" id="cd01451">
    <property type="entry name" value="vWA_Magnesium_chelatase"/>
    <property type="match status" value="1"/>
</dbReference>
<dbReference type="PANTHER" id="PTHR43473:SF2">
    <property type="entry name" value="MAGNESIUM-CHELATASE SUBUNIT CHLD, CHLOROPLASTIC"/>
    <property type="match status" value="1"/>
</dbReference>
<evidence type="ECO:0000256" key="8">
    <source>
        <dbReference type="RuleBase" id="RU362087"/>
    </source>
</evidence>
<dbReference type="Pfam" id="PF13519">
    <property type="entry name" value="VWA_2"/>
    <property type="match status" value="1"/>
</dbReference>
<keyword evidence="6 8" id="KW-0149">Chlorophyll biosynthesis</keyword>
<comment type="function">
    <text evidence="8">Involved in bacteriochlorophyll biosynthesis; introduces a magnesium ion into protoporphyrin IX to yield Mg-protoporphyrin IX.</text>
</comment>
<dbReference type="OrthoDB" id="9775079at2"/>
<feature type="domain" description="VWFA" evidence="10">
    <location>
        <begin position="359"/>
        <end position="539"/>
    </location>
</feature>
<dbReference type="PANTHER" id="PTHR43473">
    <property type="entry name" value="MAGNESIUM-CHELATASE SUBUNIT CHLD, CHLOROPLASTIC"/>
    <property type="match status" value="1"/>
</dbReference>
<evidence type="ECO:0000256" key="6">
    <source>
        <dbReference type="ARBA" id="ARBA00023171"/>
    </source>
</evidence>
<protein>
    <recommendedName>
        <fullName evidence="8">Mg-protoporphyrin IX chelatase</fullName>
        <ecNumber evidence="8">6.6.1.1</ecNumber>
    </recommendedName>
</protein>
<organism evidence="11 12">
    <name type="scientific">Yoonia sediminilitoris</name>
    <dbReference type="NCBI Taxonomy" id="1286148"/>
    <lineage>
        <taxon>Bacteria</taxon>
        <taxon>Pseudomonadati</taxon>
        <taxon>Pseudomonadota</taxon>
        <taxon>Alphaproteobacteria</taxon>
        <taxon>Rhodobacterales</taxon>
        <taxon>Paracoccaceae</taxon>
        <taxon>Yoonia</taxon>
    </lineage>
</organism>
<comment type="similarity">
    <text evidence="1 8">Belongs to the Mg-chelatase subunits D/I family.</text>
</comment>
<dbReference type="AlphaFoldDB" id="A0A2T6KMF6"/>
<evidence type="ECO:0000256" key="5">
    <source>
        <dbReference type="ARBA" id="ARBA00022840"/>
    </source>
</evidence>
<reference evidence="11 12" key="1">
    <citation type="submission" date="2018-04" db="EMBL/GenBank/DDBJ databases">
        <title>Genomic Encyclopedia of Archaeal and Bacterial Type Strains, Phase II (KMG-II): from individual species to whole genera.</title>
        <authorList>
            <person name="Goeker M."/>
        </authorList>
    </citation>
    <scope>NUCLEOTIDE SEQUENCE [LARGE SCALE GENOMIC DNA]</scope>
    <source>
        <strain evidence="11 12">DSM 29955</strain>
    </source>
</reference>
<dbReference type="InterPro" id="IPR041628">
    <property type="entry name" value="ChlI/MoxR_AAA_lid"/>
</dbReference>
<dbReference type="NCBIfam" id="TIGR02031">
    <property type="entry name" value="BchD-ChlD"/>
    <property type="match status" value="1"/>
</dbReference>
<keyword evidence="4 8" id="KW-0547">Nucleotide-binding</keyword>
<name>A0A2T6KMF6_9RHOB</name>
<dbReference type="Gene3D" id="1.10.8.80">
    <property type="entry name" value="Magnesium chelatase subunit I, C-Terminal domain"/>
    <property type="match status" value="1"/>
</dbReference>
<keyword evidence="3 8" id="KW-0436">Ligase</keyword>
<dbReference type="GO" id="GO:0015979">
    <property type="term" value="P:photosynthesis"/>
    <property type="evidence" value="ECO:0007669"/>
    <property type="project" value="UniProtKB-UniRule"/>
</dbReference>
<dbReference type="InterPro" id="IPR027417">
    <property type="entry name" value="P-loop_NTPase"/>
</dbReference>
<dbReference type="GO" id="GO:0005524">
    <property type="term" value="F:ATP binding"/>
    <property type="evidence" value="ECO:0007669"/>
    <property type="project" value="UniProtKB-UniRule"/>
</dbReference>
<keyword evidence="8" id="KW-0077">Bacteriochlorophyll biosynthesis</keyword>
<dbReference type="InterPro" id="IPR011776">
    <property type="entry name" value="Mg_chelatase_ATPase-dsu"/>
</dbReference>
<dbReference type="PROSITE" id="PS50234">
    <property type="entry name" value="VWFA"/>
    <property type="match status" value="1"/>
</dbReference>
<dbReference type="InterPro" id="IPR041702">
    <property type="entry name" value="BchD/ChlD_VWA"/>
</dbReference>
<keyword evidence="2 8" id="KW-0602">Photosynthesis</keyword>
<dbReference type="EC" id="6.6.1.1" evidence="8"/>
<evidence type="ECO:0000313" key="11">
    <source>
        <dbReference type="EMBL" id="PUB17403.1"/>
    </source>
</evidence>
<dbReference type="Proteomes" id="UP000244523">
    <property type="component" value="Unassembled WGS sequence"/>
</dbReference>
<dbReference type="NCBIfam" id="NF009943">
    <property type="entry name" value="PRK13406.1"/>
    <property type="match status" value="1"/>
</dbReference>